<feature type="domain" description="PRD" evidence="6">
    <location>
        <begin position="427"/>
        <end position="532"/>
    </location>
</feature>
<dbReference type="SUPFAM" id="SSF63520">
    <property type="entry name" value="PTS-regulatory domain, PRD"/>
    <property type="match status" value="2"/>
</dbReference>
<keyword evidence="2" id="KW-0547">Nucleotide-binding</keyword>
<dbReference type="PROSITE" id="PS51372">
    <property type="entry name" value="PRD_2"/>
    <property type="match status" value="2"/>
</dbReference>
<dbReference type="EMBL" id="FQXU01000004">
    <property type="protein sequence ID" value="SHH88678.1"/>
    <property type="molecule type" value="Genomic_DNA"/>
</dbReference>
<gene>
    <name evidence="7" type="ORF">SAMN02745941_01160</name>
</gene>
<keyword evidence="1" id="KW-0808">Transferase</keyword>
<dbReference type="InterPro" id="IPR002078">
    <property type="entry name" value="Sigma_54_int"/>
</dbReference>
<dbReference type="InterPro" id="IPR003593">
    <property type="entry name" value="AAA+_ATPase"/>
</dbReference>
<evidence type="ECO:0000256" key="3">
    <source>
        <dbReference type="ARBA" id="ARBA00022840"/>
    </source>
</evidence>
<keyword evidence="3" id="KW-0067">ATP-binding</keyword>
<feature type="domain" description="PRD" evidence="6">
    <location>
        <begin position="782"/>
        <end position="887"/>
    </location>
</feature>
<evidence type="ECO:0000259" key="6">
    <source>
        <dbReference type="PROSITE" id="PS51372"/>
    </source>
</evidence>
<evidence type="ECO:0000259" key="4">
    <source>
        <dbReference type="PROSITE" id="PS50045"/>
    </source>
</evidence>
<dbReference type="AlphaFoldDB" id="A0A1M5WMI6"/>
<dbReference type="InterPro" id="IPR011608">
    <property type="entry name" value="PRD"/>
</dbReference>
<dbReference type="GO" id="GO:0005524">
    <property type="term" value="F:ATP binding"/>
    <property type="evidence" value="ECO:0007669"/>
    <property type="project" value="UniProtKB-KW"/>
</dbReference>
<evidence type="ECO:0000256" key="1">
    <source>
        <dbReference type="ARBA" id="ARBA00022679"/>
    </source>
</evidence>
<feature type="domain" description="PTS EIIA type-4" evidence="5">
    <location>
        <begin position="533"/>
        <end position="655"/>
    </location>
</feature>
<evidence type="ECO:0000259" key="5">
    <source>
        <dbReference type="PROSITE" id="PS51096"/>
    </source>
</evidence>
<dbReference type="Pfam" id="PF03610">
    <property type="entry name" value="EIIA-man"/>
    <property type="match status" value="1"/>
</dbReference>
<organism evidence="7 8">
    <name type="scientific">Clostridium intestinale DSM 6191</name>
    <dbReference type="NCBI Taxonomy" id="1121320"/>
    <lineage>
        <taxon>Bacteria</taxon>
        <taxon>Bacillati</taxon>
        <taxon>Bacillota</taxon>
        <taxon>Clostridia</taxon>
        <taxon>Eubacteriales</taxon>
        <taxon>Clostridiaceae</taxon>
        <taxon>Clostridium</taxon>
    </lineage>
</organism>
<evidence type="ECO:0000256" key="2">
    <source>
        <dbReference type="ARBA" id="ARBA00022741"/>
    </source>
</evidence>
<dbReference type="Gene3D" id="3.40.50.300">
    <property type="entry name" value="P-loop containing nucleotide triphosphate hydrolases"/>
    <property type="match status" value="1"/>
</dbReference>
<dbReference type="SUPFAM" id="SSF52540">
    <property type="entry name" value="P-loop containing nucleoside triphosphate hydrolases"/>
    <property type="match status" value="1"/>
</dbReference>
<protein>
    <submittedName>
        <fullName evidence="7">Transcriptional regulatory protein LevR, contains PRD, AAA+ and EIIA domains</fullName>
    </submittedName>
</protein>
<dbReference type="Pfam" id="PF00158">
    <property type="entry name" value="Sigma54_activat"/>
    <property type="match status" value="1"/>
</dbReference>
<reference evidence="7 8" key="1">
    <citation type="submission" date="2016-11" db="EMBL/GenBank/DDBJ databases">
        <authorList>
            <person name="Jaros S."/>
            <person name="Januszkiewicz K."/>
            <person name="Wedrychowicz H."/>
        </authorList>
    </citation>
    <scope>NUCLEOTIDE SEQUENCE [LARGE SCALE GENOMIC DNA]</scope>
    <source>
        <strain evidence="7 8">DSM 6191</strain>
    </source>
</reference>
<dbReference type="RefSeq" id="WP_073017622.1">
    <property type="nucleotide sequence ID" value="NZ_FQXU01000004.1"/>
</dbReference>
<dbReference type="Proteomes" id="UP000184241">
    <property type="component" value="Unassembled WGS sequence"/>
</dbReference>
<dbReference type="InterPro" id="IPR036634">
    <property type="entry name" value="PRD_sf"/>
</dbReference>
<dbReference type="GO" id="GO:0006355">
    <property type="term" value="P:regulation of DNA-templated transcription"/>
    <property type="evidence" value="ECO:0007669"/>
    <property type="project" value="InterPro"/>
</dbReference>
<proteinExistence type="predicted"/>
<dbReference type="PROSITE" id="PS51096">
    <property type="entry name" value="PTS_EIIA_TYPE_4"/>
    <property type="match status" value="1"/>
</dbReference>
<feature type="domain" description="Sigma-54 factor interaction" evidence="4">
    <location>
        <begin position="85"/>
        <end position="302"/>
    </location>
</feature>
<dbReference type="Gene3D" id="3.40.50.510">
    <property type="entry name" value="Phosphotransferase system, mannose-type IIA component"/>
    <property type="match status" value="1"/>
</dbReference>
<dbReference type="PROSITE" id="PS50045">
    <property type="entry name" value="SIGMA54_INTERACT_4"/>
    <property type="match status" value="1"/>
</dbReference>
<dbReference type="InterPro" id="IPR004701">
    <property type="entry name" value="PTS_EIIA_man-typ"/>
</dbReference>
<dbReference type="PANTHER" id="PTHR32071:SF38">
    <property type="entry name" value="PSP OPERON TRANSCRIPTIONAL ACTIVATOR"/>
    <property type="match status" value="1"/>
</dbReference>
<dbReference type="InterPro" id="IPR027417">
    <property type="entry name" value="P-loop_NTPase"/>
</dbReference>
<sequence>MKTNREIILQFMKENSDSTNYEISKGVSTQYLSECLVMQRTNISSILNTLVKEGIVEKINGRPVLYKIRTKHSLQNGEQSCFNQLIGCDGSLKNAVQLAKAAILYPQHSLHSLILGPSGAGKSYFANLMYHFAIENKIIKEDAPFIKFNCNTYNDNSKLMIEELFGKDRDNFVEQARGGVLFIDNIELLPTIGRDNLVRIVENNNNMKNNTDVIIICAMNDNVNKNLIDTYNSYFSIKIQISKLEERTLKERLEMIERFFSIEAKRSNKILNINSELMICLLLYNCEANIKQLKRDIQLGCANAYVREFNTEKNNIWIYMSDFPYNVRTGLLNFKNHKNDIKELISDNYEYKFSITESTITSINEKSLTDQKSMYDWIDEKVNELRQRGIEEQDINTIISIDIETEFKEYSKRLTNQVINEDQLSEIVNSRIITMVKEFLEKATQKFNKVYPISIFYSLCLHLNSTLSRKNRGQRLSNEQIMEIITRYNDEYGYCMKFISLLEREFNVRLPIDEVVFITMFMTKDSLEIEKRHPVVLVALHGDSAASSIVNVVNFMSSNKTYAYDMPLDKSTNIAYEELKSLIIKIHQGKGVFVIYDMGSFKTLFEMISAETGIEIKLLQVPITLIALDCTRKVMMDGSLDDIHNNLMNSYTSLLPINQENYYKANSKKVILTLCMSGKGAAIQIKSYIEKHIQLNDIQVIPLSGIDKDVLIEEVNNFKEKYDILCVIGGYDPELLGIRYLPITDIFQNEARELKQLLNLNSSNIEFNDNFDAIFNHLKEELVLVDIDKLKIHLIKIIDEINHTQGCNFTQEQRLALMIHIACCIERIHEKAIIPVKVFKDDIISKNYDLYKCIKKNLSIIEEEFNVKFDDNEFANLISIIKMSNKG</sequence>
<dbReference type="Pfam" id="PF00874">
    <property type="entry name" value="PRD"/>
    <property type="match status" value="2"/>
</dbReference>
<dbReference type="InterPro" id="IPR036662">
    <property type="entry name" value="PTS_EIIA_man-typ_sf"/>
</dbReference>
<dbReference type="GO" id="GO:0016740">
    <property type="term" value="F:transferase activity"/>
    <property type="evidence" value="ECO:0007669"/>
    <property type="project" value="UniProtKB-KW"/>
</dbReference>
<dbReference type="Gene3D" id="1.10.1790.10">
    <property type="entry name" value="PRD domain"/>
    <property type="match status" value="2"/>
</dbReference>
<dbReference type="CDD" id="cd00009">
    <property type="entry name" value="AAA"/>
    <property type="match status" value="1"/>
</dbReference>
<evidence type="ECO:0000313" key="7">
    <source>
        <dbReference type="EMBL" id="SHH88678.1"/>
    </source>
</evidence>
<dbReference type="PANTHER" id="PTHR32071">
    <property type="entry name" value="TRANSCRIPTIONAL REGULATORY PROTEIN"/>
    <property type="match status" value="1"/>
</dbReference>
<accession>A0A1M5WMI6</accession>
<dbReference type="SMART" id="SM00382">
    <property type="entry name" value="AAA"/>
    <property type="match status" value="1"/>
</dbReference>
<dbReference type="GO" id="GO:0009401">
    <property type="term" value="P:phosphoenolpyruvate-dependent sugar phosphotransferase system"/>
    <property type="evidence" value="ECO:0007669"/>
    <property type="project" value="InterPro"/>
</dbReference>
<evidence type="ECO:0000313" key="8">
    <source>
        <dbReference type="Proteomes" id="UP000184241"/>
    </source>
</evidence>
<dbReference type="SUPFAM" id="SSF53062">
    <property type="entry name" value="PTS system fructose IIA component-like"/>
    <property type="match status" value="1"/>
</dbReference>
<name>A0A1M5WMI6_9CLOT</name>
<dbReference type="GO" id="GO:0016020">
    <property type="term" value="C:membrane"/>
    <property type="evidence" value="ECO:0007669"/>
    <property type="project" value="InterPro"/>
</dbReference>